<gene>
    <name evidence="1" type="ORF">HID58_004904</name>
</gene>
<organism evidence="1 2">
    <name type="scientific">Brassica napus</name>
    <name type="common">Rape</name>
    <dbReference type="NCBI Taxonomy" id="3708"/>
    <lineage>
        <taxon>Eukaryota</taxon>
        <taxon>Viridiplantae</taxon>
        <taxon>Streptophyta</taxon>
        <taxon>Embryophyta</taxon>
        <taxon>Tracheophyta</taxon>
        <taxon>Spermatophyta</taxon>
        <taxon>Magnoliopsida</taxon>
        <taxon>eudicotyledons</taxon>
        <taxon>Gunneridae</taxon>
        <taxon>Pentapetalae</taxon>
        <taxon>rosids</taxon>
        <taxon>malvids</taxon>
        <taxon>Brassicales</taxon>
        <taxon>Brassicaceae</taxon>
        <taxon>Brassiceae</taxon>
        <taxon>Brassica</taxon>
    </lineage>
</organism>
<reference evidence="1 2" key="1">
    <citation type="submission" date="2021-05" db="EMBL/GenBank/DDBJ databases">
        <title>Genome Assembly of Synthetic Allotetraploid Brassica napus Reveals Homoeologous Exchanges between Subgenomes.</title>
        <authorList>
            <person name="Davis J.T."/>
        </authorList>
    </citation>
    <scope>NUCLEOTIDE SEQUENCE [LARGE SCALE GENOMIC DNA]</scope>
    <source>
        <strain evidence="2">cv. Da-Ae</strain>
        <tissue evidence="1">Seedling</tissue>
    </source>
</reference>
<evidence type="ECO:0000313" key="2">
    <source>
        <dbReference type="Proteomes" id="UP000824890"/>
    </source>
</evidence>
<comment type="caution">
    <text evidence="1">The sequence shown here is derived from an EMBL/GenBank/DDBJ whole genome shotgun (WGS) entry which is preliminary data.</text>
</comment>
<evidence type="ECO:0000313" key="1">
    <source>
        <dbReference type="EMBL" id="KAH0937443.1"/>
    </source>
</evidence>
<sequence>MRNVCNAMTDGFSRDGLGFELTDKGPAIHYKDVSVHLPPLPAGSQVQSMAMSCLLNREKDWVVGVTLSGSRLSATTCAIWKRSKDELEFMDLKFDDLPASRYGEDSLLWVESDSDSDSDKDDDNEVTTLKHVTKKFMVYREGEQSCKYGKTMICTEDIGDLLQSTIQALSLRKIPRKH</sequence>
<name>A0ABQ8E7P5_BRANA</name>
<accession>A0ABQ8E7P5</accession>
<proteinExistence type="predicted"/>
<keyword evidence="2" id="KW-1185">Reference proteome</keyword>
<dbReference type="EMBL" id="JAGKQM010000002">
    <property type="protein sequence ID" value="KAH0937443.1"/>
    <property type="molecule type" value="Genomic_DNA"/>
</dbReference>
<dbReference type="Proteomes" id="UP000824890">
    <property type="component" value="Unassembled WGS sequence"/>
</dbReference>
<protein>
    <submittedName>
        <fullName evidence="1">Uncharacterized protein</fullName>
    </submittedName>
</protein>